<comment type="subcellular location">
    <subcellularLocation>
        <location evidence="1">Membrane</location>
        <topology evidence="1">Single-pass membrane protein</topology>
    </subcellularLocation>
</comment>
<keyword evidence="10" id="KW-1185">Reference proteome</keyword>
<dbReference type="InterPro" id="IPR003369">
    <property type="entry name" value="TatA/B/E"/>
</dbReference>
<evidence type="ECO:0000256" key="8">
    <source>
        <dbReference type="SAM" id="MobiDB-lite"/>
    </source>
</evidence>
<dbReference type="OrthoDB" id="7206969at2"/>
<dbReference type="Proteomes" id="UP000253529">
    <property type="component" value="Unassembled WGS sequence"/>
</dbReference>
<dbReference type="EMBL" id="QNRK01000002">
    <property type="protein sequence ID" value="RBP17572.1"/>
    <property type="molecule type" value="Genomic_DNA"/>
</dbReference>
<dbReference type="GO" id="GO:0015031">
    <property type="term" value="P:protein transport"/>
    <property type="evidence" value="ECO:0007669"/>
    <property type="project" value="UniProtKB-KW"/>
</dbReference>
<dbReference type="Gene3D" id="1.20.5.3310">
    <property type="match status" value="1"/>
</dbReference>
<keyword evidence="3" id="KW-0812">Transmembrane</keyword>
<dbReference type="PRINTS" id="PR01506">
    <property type="entry name" value="TATBPROTEIN"/>
</dbReference>
<feature type="region of interest" description="Disordered" evidence="8">
    <location>
        <begin position="86"/>
        <end position="110"/>
    </location>
</feature>
<keyword evidence="4" id="KW-0653">Protein transport</keyword>
<accession>A0A366FSC8</accession>
<sequence length="138" mass="14707">MFDFDLSKMLLVGVVALIVVGPKELPAVMRTLARGMAHLRRLQASARTAVDTFMADADPGSVDREFASLDKVVRTNIALNPATAMRGHLPASGAGGARREVEEETPHYASPEMQAYLAPPAERPALAKGEAAPTPAWT</sequence>
<evidence type="ECO:0000256" key="6">
    <source>
        <dbReference type="ARBA" id="ARBA00023010"/>
    </source>
</evidence>
<name>A0A366FSC8_9HYPH</name>
<protein>
    <submittedName>
        <fullName evidence="9">Sec-independent protein translocase protein TatB</fullName>
    </submittedName>
</protein>
<comment type="caution">
    <text evidence="9">The sequence shown here is derived from an EMBL/GenBank/DDBJ whole genome shotgun (WGS) entry which is preliminary data.</text>
</comment>
<evidence type="ECO:0000256" key="5">
    <source>
        <dbReference type="ARBA" id="ARBA00022989"/>
    </source>
</evidence>
<evidence type="ECO:0000256" key="7">
    <source>
        <dbReference type="ARBA" id="ARBA00023136"/>
    </source>
</evidence>
<keyword evidence="5" id="KW-1133">Transmembrane helix</keyword>
<dbReference type="GO" id="GO:0016020">
    <property type="term" value="C:membrane"/>
    <property type="evidence" value="ECO:0007669"/>
    <property type="project" value="UniProtKB-ARBA"/>
</dbReference>
<keyword evidence="2" id="KW-0813">Transport</keyword>
<dbReference type="Pfam" id="PF02416">
    <property type="entry name" value="TatA_B_E"/>
    <property type="match status" value="1"/>
</dbReference>
<gene>
    <name evidence="9" type="ORF">DFR50_10264</name>
</gene>
<reference evidence="9 10" key="1">
    <citation type="submission" date="2018-06" db="EMBL/GenBank/DDBJ databases">
        <title>Genomic Encyclopedia of Type Strains, Phase IV (KMG-IV): sequencing the most valuable type-strain genomes for metagenomic binning, comparative biology and taxonomic classification.</title>
        <authorList>
            <person name="Goeker M."/>
        </authorList>
    </citation>
    <scope>NUCLEOTIDE SEQUENCE [LARGE SCALE GENOMIC DNA]</scope>
    <source>
        <strain evidence="9 10">DSM 24875</strain>
    </source>
</reference>
<evidence type="ECO:0000256" key="3">
    <source>
        <dbReference type="ARBA" id="ARBA00022692"/>
    </source>
</evidence>
<proteinExistence type="predicted"/>
<dbReference type="AlphaFoldDB" id="A0A366FSC8"/>
<keyword evidence="6" id="KW-0811">Translocation</keyword>
<keyword evidence="7" id="KW-0472">Membrane</keyword>
<evidence type="ECO:0000256" key="2">
    <source>
        <dbReference type="ARBA" id="ARBA00022448"/>
    </source>
</evidence>
<evidence type="ECO:0000256" key="4">
    <source>
        <dbReference type="ARBA" id="ARBA00022927"/>
    </source>
</evidence>
<evidence type="ECO:0000313" key="9">
    <source>
        <dbReference type="EMBL" id="RBP17572.1"/>
    </source>
</evidence>
<organism evidence="9 10">
    <name type="scientific">Roseiarcus fermentans</name>
    <dbReference type="NCBI Taxonomy" id="1473586"/>
    <lineage>
        <taxon>Bacteria</taxon>
        <taxon>Pseudomonadati</taxon>
        <taxon>Pseudomonadota</taxon>
        <taxon>Alphaproteobacteria</taxon>
        <taxon>Hyphomicrobiales</taxon>
        <taxon>Roseiarcaceae</taxon>
        <taxon>Roseiarcus</taxon>
    </lineage>
</organism>
<feature type="region of interest" description="Disordered" evidence="8">
    <location>
        <begin position="119"/>
        <end position="138"/>
    </location>
</feature>
<dbReference type="RefSeq" id="WP_113887532.1">
    <property type="nucleotide sequence ID" value="NZ_QNRK01000002.1"/>
</dbReference>
<evidence type="ECO:0000313" key="10">
    <source>
        <dbReference type="Proteomes" id="UP000253529"/>
    </source>
</evidence>
<evidence type="ECO:0000256" key="1">
    <source>
        <dbReference type="ARBA" id="ARBA00004167"/>
    </source>
</evidence>
<feature type="compositionally biased region" description="Basic and acidic residues" evidence="8">
    <location>
        <begin position="97"/>
        <end position="106"/>
    </location>
</feature>